<organism evidence="2 3">
    <name type="scientific">Aquiflexum gelatinilyticum</name>
    <dbReference type="NCBI Taxonomy" id="2961943"/>
    <lineage>
        <taxon>Bacteria</taxon>
        <taxon>Pseudomonadati</taxon>
        <taxon>Bacteroidota</taxon>
        <taxon>Cytophagia</taxon>
        <taxon>Cytophagales</taxon>
        <taxon>Cyclobacteriaceae</taxon>
        <taxon>Aquiflexum</taxon>
    </lineage>
</organism>
<evidence type="ECO:0000313" key="2">
    <source>
        <dbReference type="EMBL" id="MCR9017118.1"/>
    </source>
</evidence>
<dbReference type="Pfam" id="PF01344">
    <property type="entry name" value="Kelch_1"/>
    <property type="match status" value="1"/>
</dbReference>
<dbReference type="SUPFAM" id="SSF81296">
    <property type="entry name" value="E set domains"/>
    <property type="match status" value="1"/>
</dbReference>
<evidence type="ECO:0000259" key="1">
    <source>
        <dbReference type="Pfam" id="PF01833"/>
    </source>
</evidence>
<keyword evidence="3" id="KW-1185">Reference proteome</keyword>
<sequence length="489" mass="54465">MDRSKFGLISLLLIFFGIFSSCEEESQVTTSLITEEVIYLSGERARVLGRIITNQNVAASDHGFYISENESFSQPIIISLGERVAPGRFIGETSELDIQKKYFVKSFISLPDGIQFGNVLEITTLSPDAFSFSPLNGPVGTTVTIKGKNFTADTKVFFGNRQAQILKIDFESLITAIVPGSGTIALEEVRVVVQNQEILLEEKFEYTTGKFTQLPNFPSSLKLFDNVSFQNGLEFFAGLGANNGQTINSQFWKYSLLTGNWTQVDFQGDPLWRAFNSSNYFGGGALVISQNSLSSPSTDFWKYENNNFIKLPPLPFTAVNSLSFELNNKLFVVGGAVGFGTDVYRFNISTGQWQKIANSPFPVNRTVLNFSYDNKQYLVDPVTKEIYAFDGDLETWSFYGIYPGDINSGSAFGVTIGDRVITGMANRSQEVWELNLSNGLWVRKNIFPGNPIARNVGVYVHDNLIYILRSAEVQLAVPMEFWVLDPFGL</sequence>
<protein>
    <submittedName>
        <fullName evidence="2">IPT/TIG domain-containing protein</fullName>
    </submittedName>
</protein>
<dbReference type="InterPro" id="IPR011043">
    <property type="entry name" value="Gal_Oxase/kelch_b-propeller"/>
</dbReference>
<dbReference type="AlphaFoldDB" id="A0A9X2T1T6"/>
<dbReference type="SUPFAM" id="SSF50965">
    <property type="entry name" value="Galactose oxidase, central domain"/>
    <property type="match status" value="2"/>
</dbReference>
<reference evidence="2" key="1">
    <citation type="submission" date="2022-08" db="EMBL/GenBank/DDBJ databases">
        <authorList>
            <person name="Zhang D."/>
        </authorList>
    </citation>
    <scope>NUCLEOTIDE SEQUENCE</scope>
    <source>
        <strain evidence="2">XJ19-11</strain>
    </source>
</reference>
<comment type="caution">
    <text evidence="2">The sequence shown here is derived from an EMBL/GenBank/DDBJ whole genome shotgun (WGS) entry which is preliminary data.</text>
</comment>
<dbReference type="InterPro" id="IPR013783">
    <property type="entry name" value="Ig-like_fold"/>
</dbReference>
<dbReference type="RefSeq" id="WP_258424962.1">
    <property type="nucleotide sequence ID" value="NZ_JANSUY010000024.1"/>
</dbReference>
<dbReference type="Proteomes" id="UP001142175">
    <property type="component" value="Unassembled WGS sequence"/>
</dbReference>
<dbReference type="PROSITE" id="PS51257">
    <property type="entry name" value="PROKAR_LIPOPROTEIN"/>
    <property type="match status" value="1"/>
</dbReference>
<dbReference type="Pfam" id="PF01833">
    <property type="entry name" value="TIG"/>
    <property type="match status" value="1"/>
</dbReference>
<dbReference type="EMBL" id="JANSUY010000024">
    <property type="protein sequence ID" value="MCR9017118.1"/>
    <property type="molecule type" value="Genomic_DNA"/>
</dbReference>
<accession>A0A9X2T1T6</accession>
<evidence type="ECO:0000313" key="3">
    <source>
        <dbReference type="Proteomes" id="UP001142175"/>
    </source>
</evidence>
<proteinExistence type="predicted"/>
<name>A0A9X2T1T6_9BACT</name>
<dbReference type="InterPro" id="IPR006652">
    <property type="entry name" value="Kelch_1"/>
</dbReference>
<dbReference type="InterPro" id="IPR015915">
    <property type="entry name" value="Kelch-typ_b-propeller"/>
</dbReference>
<feature type="domain" description="IPT/TIG" evidence="1">
    <location>
        <begin position="131"/>
        <end position="206"/>
    </location>
</feature>
<dbReference type="InterPro" id="IPR014756">
    <property type="entry name" value="Ig_E-set"/>
</dbReference>
<dbReference type="Gene3D" id="2.60.40.10">
    <property type="entry name" value="Immunoglobulins"/>
    <property type="match status" value="1"/>
</dbReference>
<gene>
    <name evidence="2" type="ORF">NU887_18935</name>
</gene>
<dbReference type="InterPro" id="IPR002909">
    <property type="entry name" value="IPT_dom"/>
</dbReference>
<dbReference type="Gene3D" id="2.120.10.80">
    <property type="entry name" value="Kelch-type beta propeller"/>
    <property type="match status" value="1"/>
</dbReference>